<sequence length="328" mass="38660">MIFENEYRTMQNYECLSSCISNYLIFNKHLIKGSDIIFLGDGFKITYNNDTKTINSNMYSANTKFLNNYNIQYEDGQLEERSSAIQFLEHAVKKNERLILKVSTLNLNYNRVFNQTDDSPHYINVIGLEGNEVRISDGCVPTIVPSKFEGLVLLDDIINSWEEKHYKYLVIRDDYIKLENINIKNIVNVKVQEGISSYLRGGSENNFYYGYDAIKRCISNLYELIKNDNFYVYILELNYELRVYGFFTLKNILLDKMKDSGISQNLCFAYEEIIKRWNYILMLLVKLGVSKNIFLLDKLKNKINQCNIEEKRILEELVLFWNKDKCED</sequence>
<dbReference type="OrthoDB" id="2084443at2"/>
<evidence type="ECO:0000313" key="1">
    <source>
        <dbReference type="EMBL" id="RDU22380.1"/>
    </source>
</evidence>
<keyword evidence="2" id="KW-1185">Reference proteome</keyword>
<name>A0A371ASD2_9FIRM</name>
<reference evidence="1 2" key="1">
    <citation type="submission" date="2018-07" db="EMBL/GenBank/DDBJ databases">
        <title>Anaerosacharophilus polymeroproducens gen. nov. sp. nov., an anaerobic bacterium isolated from salt field.</title>
        <authorList>
            <person name="Kim W."/>
            <person name="Yang S.-H."/>
            <person name="Oh J."/>
            <person name="Lee J.-H."/>
            <person name="Kwon K.K."/>
        </authorList>
    </citation>
    <scope>NUCLEOTIDE SEQUENCE [LARGE SCALE GENOMIC DNA]</scope>
    <source>
        <strain evidence="1 2">MCWD5</strain>
    </source>
</reference>
<evidence type="ECO:0000313" key="2">
    <source>
        <dbReference type="Proteomes" id="UP000255036"/>
    </source>
</evidence>
<comment type="caution">
    <text evidence="1">The sequence shown here is derived from an EMBL/GenBank/DDBJ whole genome shotgun (WGS) entry which is preliminary data.</text>
</comment>
<dbReference type="AlphaFoldDB" id="A0A371ASD2"/>
<accession>A0A371ASD2</accession>
<dbReference type="EMBL" id="QRCT01000049">
    <property type="protein sequence ID" value="RDU22380.1"/>
    <property type="molecule type" value="Genomic_DNA"/>
</dbReference>
<organism evidence="1 2">
    <name type="scientific">Anaerosacchariphilus polymeriproducens</name>
    <dbReference type="NCBI Taxonomy" id="1812858"/>
    <lineage>
        <taxon>Bacteria</taxon>
        <taxon>Bacillati</taxon>
        <taxon>Bacillota</taxon>
        <taxon>Clostridia</taxon>
        <taxon>Lachnospirales</taxon>
        <taxon>Lachnospiraceae</taxon>
        <taxon>Anaerosacchariphilus</taxon>
    </lineage>
</organism>
<protein>
    <submittedName>
        <fullName evidence="1">Uncharacterized protein</fullName>
    </submittedName>
</protein>
<dbReference type="RefSeq" id="WP_115482790.1">
    <property type="nucleotide sequence ID" value="NZ_QRCT01000049.1"/>
</dbReference>
<proteinExistence type="predicted"/>
<gene>
    <name evidence="1" type="ORF">DWV06_13870</name>
</gene>
<dbReference type="Proteomes" id="UP000255036">
    <property type="component" value="Unassembled WGS sequence"/>
</dbReference>